<protein>
    <submittedName>
        <fullName evidence="1">Uncharacterized protein</fullName>
    </submittedName>
</protein>
<dbReference type="AlphaFoldDB" id="A0AAJ6BFZ5"/>
<proteinExistence type="predicted"/>
<gene>
    <name evidence="1" type="ORF">P0Y53_17235</name>
</gene>
<reference evidence="1" key="1">
    <citation type="submission" date="2023-03" db="EMBL/GenBank/DDBJ databases">
        <title>Andean soil-derived lignocellulolytic bacterial consortium as a source of novel taxa and putative plastic-active enzymes.</title>
        <authorList>
            <person name="Diaz-Garcia L."/>
            <person name="Chuvochina M."/>
            <person name="Feuerriegel G."/>
            <person name="Bunk B."/>
            <person name="Sproer C."/>
            <person name="Streit W.R."/>
            <person name="Rodriguez L.M."/>
            <person name="Overmann J."/>
            <person name="Jimenez D.J."/>
        </authorList>
    </citation>
    <scope>NUCLEOTIDE SEQUENCE</scope>
    <source>
        <strain evidence="1">MAG 7</strain>
    </source>
</reference>
<dbReference type="EMBL" id="CP119311">
    <property type="protein sequence ID" value="WEK34234.1"/>
    <property type="molecule type" value="Genomic_DNA"/>
</dbReference>
<organism evidence="1 2">
    <name type="scientific">Candidatus Pseudobacter hemicellulosilyticus</name>
    <dbReference type="NCBI Taxonomy" id="3121375"/>
    <lineage>
        <taxon>Bacteria</taxon>
        <taxon>Pseudomonadati</taxon>
        <taxon>Bacteroidota</taxon>
        <taxon>Chitinophagia</taxon>
        <taxon>Chitinophagales</taxon>
        <taxon>Chitinophagaceae</taxon>
        <taxon>Pseudobacter</taxon>
    </lineage>
</organism>
<sequence length="53" mass="6231">MFAFFVVLKKNISKTLAAMDMLTCSEFYPNRDKEKNPIDLVFKKLIQEKFGEI</sequence>
<evidence type="ECO:0000313" key="1">
    <source>
        <dbReference type="EMBL" id="WEK34234.1"/>
    </source>
</evidence>
<evidence type="ECO:0000313" key="2">
    <source>
        <dbReference type="Proteomes" id="UP001220610"/>
    </source>
</evidence>
<accession>A0AAJ6BFZ5</accession>
<dbReference type="Proteomes" id="UP001220610">
    <property type="component" value="Chromosome"/>
</dbReference>
<name>A0AAJ6BFZ5_9BACT</name>